<evidence type="ECO:0000256" key="5">
    <source>
        <dbReference type="ARBA" id="ARBA00023239"/>
    </source>
</evidence>
<keyword evidence="4 7" id="KW-0472">Membrane</keyword>
<evidence type="ECO:0000256" key="7">
    <source>
        <dbReference type="HAMAP-Rule" id="MF_02065"/>
    </source>
</evidence>
<organism evidence="9 10">
    <name type="scientific">Nocardioides guangzhouensis</name>
    <dbReference type="NCBI Taxonomy" id="2497878"/>
    <lineage>
        <taxon>Bacteria</taxon>
        <taxon>Bacillati</taxon>
        <taxon>Actinomycetota</taxon>
        <taxon>Actinomycetes</taxon>
        <taxon>Propionibacteriales</taxon>
        <taxon>Nocardioidaceae</taxon>
        <taxon>Nocardioides</taxon>
    </lineage>
</organism>
<comment type="caution">
    <text evidence="9">The sequence shown here is derived from an EMBL/GenBank/DDBJ whole genome shotgun (WGS) entry which is preliminary data.</text>
</comment>
<keyword evidence="6 7" id="KW-0961">Cell wall biogenesis/degradation</keyword>
<comment type="similarity">
    <text evidence="7">Belongs to the transglycosylase MltG family.</text>
</comment>
<dbReference type="EMBL" id="SDKM01000013">
    <property type="protein sequence ID" value="RYP86094.1"/>
    <property type="molecule type" value="Genomic_DNA"/>
</dbReference>
<keyword evidence="10" id="KW-1185">Reference proteome</keyword>
<name>A0A4Q4ZFP2_9ACTN</name>
<dbReference type="NCBIfam" id="TIGR00247">
    <property type="entry name" value="endolytic transglycosylase MltG"/>
    <property type="match status" value="1"/>
</dbReference>
<gene>
    <name evidence="7 9" type="primary">mltG</name>
    <name evidence="9" type="ORF">EKO23_10775</name>
</gene>
<keyword evidence="5 7" id="KW-0456">Lyase</keyword>
<evidence type="ECO:0000256" key="2">
    <source>
        <dbReference type="ARBA" id="ARBA00022692"/>
    </source>
</evidence>
<protein>
    <recommendedName>
        <fullName evidence="7">Endolytic murein transglycosylase</fullName>
        <ecNumber evidence="7">4.2.2.29</ecNumber>
    </recommendedName>
    <alternativeName>
        <fullName evidence="7">Peptidoglycan lytic transglycosylase</fullName>
    </alternativeName>
    <alternativeName>
        <fullName evidence="7">Peptidoglycan polymerization terminase</fullName>
    </alternativeName>
</protein>
<dbReference type="AlphaFoldDB" id="A0A4Q4ZFP2"/>
<feature type="site" description="Important for catalytic activity" evidence="7">
    <location>
        <position position="275"/>
    </location>
</feature>
<comment type="catalytic activity">
    <reaction evidence="7">
        <text>a peptidoglycan chain = a peptidoglycan chain with N-acetyl-1,6-anhydromuramyl-[peptide] at the reducing end + a peptidoglycan chain with N-acetylglucosamine at the non-reducing end.</text>
        <dbReference type="EC" id="4.2.2.29"/>
    </reaction>
</comment>
<sequence>MTYEPAHETAPARPDVSGDTHEDTGLDVLGPRSHRGHRRARKRRGRGITGCLTTLLVLGLIVAGLYVGLTKGVGFVRDQFADPEDYPGPGSGSVTVEVQPGDTATDIGRTLAEADVVASVEAFTDAANGRADEAATIQAGYYEMRKQMSSDDALDVLVDPNNLIQATVTIPEGLRVTDIVDVLAEKTDFSKKQWQNALKKTDQLGLPKYAEGDPEGYLFPATYTVKPGDKPIDVLRAMVDRWRQAADEADLEGSAKKLGYTPAELMTIASLVESEARGDDMPKVARVIYNRLETDGPPTYGKLEIDATVNYALGRNLGVALSQEDLAVDSPYNTRKYAGLPPGPIEAPGDDAIAAAANPAEGPWFFYVTVDLKTGETKFTDDYDEFLQYKAELQEYCETSDAC</sequence>
<dbReference type="PANTHER" id="PTHR30518:SF2">
    <property type="entry name" value="ENDOLYTIC MUREIN TRANSGLYCOSYLASE"/>
    <property type="match status" value="1"/>
</dbReference>
<evidence type="ECO:0000256" key="3">
    <source>
        <dbReference type="ARBA" id="ARBA00022989"/>
    </source>
</evidence>
<comment type="subcellular location">
    <subcellularLocation>
        <location evidence="7">Cell membrane</location>
        <topology evidence="7">Single-pass membrane protein</topology>
    </subcellularLocation>
</comment>
<dbReference type="GO" id="GO:0071555">
    <property type="term" value="P:cell wall organization"/>
    <property type="evidence" value="ECO:0007669"/>
    <property type="project" value="UniProtKB-KW"/>
</dbReference>
<dbReference type="Gene3D" id="3.30.1490.480">
    <property type="entry name" value="Endolytic murein transglycosylase"/>
    <property type="match status" value="1"/>
</dbReference>
<dbReference type="RefSeq" id="WP_134717055.1">
    <property type="nucleotide sequence ID" value="NZ_SDKM01000013.1"/>
</dbReference>
<feature type="region of interest" description="Disordered" evidence="8">
    <location>
        <begin position="1"/>
        <end position="44"/>
    </location>
</feature>
<evidence type="ECO:0000256" key="1">
    <source>
        <dbReference type="ARBA" id="ARBA00022475"/>
    </source>
</evidence>
<keyword evidence="2 7" id="KW-0812">Transmembrane</keyword>
<evidence type="ECO:0000256" key="8">
    <source>
        <dbReference type="SAM" id="MobiDB-lite"/>
    </source>
</evidence>
<dbReference type="Pfam" id="PF02618">
    <property type="entry name" value="YceG"/>
    <property type="match status" value="1"/>
</dbReference>
<dbReference type="GO" id="GO:0009252">
    <property type="term" value="P:peptidoglycan biosynthetic process"/>
    <property type="evidence" value="ECO:0007669"/>
    <property type="project" value="UniProtKB-UniRule"/>
</dbReference>
<comment type="function">
    <text evidence="7">Functions as a peptidoglycan terminase that cleaves nascent peptidoglycan strands endolytically to terminate their elongation.</text>
</comment>
<dbReference type="EC" id="4.2.2.29" evidence="7"/>
<dbReference type="HAMAP" id="MF_02065">
    <property type="entry name" value="MltG"/>
    <property type="match status" value="1"/>
</dbReference>
<dbReference type="Proteomes" id="UP000295198">
    <property type="component" value="Unassembled WGS sequence"/>
</dbReference>
<keyword evidence="3 7" id="KW-1133">Transmembrane helix</keyword>
<evidence type="ECO:0000256" key="6">
    <source>
        <dbReference type="ARBA" id="ARBA00023316"/>
    </source>
</evidence>
<reference evidence="9 10" key="1">
    <citation type="submission" date="2019-01" db="EMBL/GenBank/DDBJ databases">
        <title>Nocardioides guangzhouensis sp. nov., an actinobacterium isolated from soil.</title>
        <authorList>
            <person name="Fu Y."/>
            <person name="Cai Y."/>
            <person name="Lin Z."/>
            <person name="Chen P."/>
        </authorList>
    </citation>
    <scope>NUCLEOTIDE SEQUENCE [LARGE SCALE GENOMIC DNA]</scope>
    <source>
        <strain evidence="9 10">130</strain>
    </source>
</reference>
<evidence type="ECO:0000256" key="4">
    <source>
        <dbReference type="ARBA" id="ARBA00023136"/>
    </source>
</evidence>
<evidence type="ECO:0000313" key="9">
    <source>
        <dbReference type="EMBL" id="RYP86094.1"/>
    </source>
</evidence>
<dbReference type="GO" id="GO:0008932">
    <property type="term" value="F:lytic endotransglycosylase activity"/>
    <property type="evidence" value="ECO:0007669"/>
    <property type="project" value="UniProtKB-UniRule"/>
</dbReference>
<keyword evidence="1 7" id="KW-1003">Cell membrane</keyword>
<dbReference type="GO" id="GO:0005886">
    <property type="term" value="C:plasma membrane"/>
    <property type="evidence" value="ECO:0007669"/>
    <property type="project" value="UniProtKB-SubCell"/>
</dbReference>
<feature type="compositionally biased region" description="Basic residues" evidence="8">
    <location>
        <begin position="32"/>
        <end position="44"/>
    </location>
</feature>
<proteinExistence type="inferred from homology"/>
<dbReference type="OrthoDB" id="9814591at2"/>
<evidence type="ECO:0000313" key="10">
    <source>
        <dbReference type="Proteomes" id="UP000295198"/>
    </source>
</evidence>
<accession>A0A4Q4ZFP2</accession>
<dbReference type="PANTHER" id="PTHR30518">
    <property type="entry name" value="ENDOLYTIC MUREIN TRANSGLYCOSYLASE"/>
    <property type="match status" value="1"/>
</dbReference>
<feature type="transmembrane region" description="Helical" evidence="7">
    <location>
        <begin position="47"/>
        <end position="69"/>
    </location>
</feature>
<dbReference type="InterPro" id="IPR003770">
    <property type="entry name" value="MLTG-like"/>
</dbReference>